<evidence type="ECO:0000256" key="6">
    <source>
        <dbReference type="ARBA" id="ARBA00023002"/>
    </source>
</evidence>
<comment type="caution">
    <text evidence="14">The sequence shown here is derived from an EMBL/GenBank/DDBJ whole genome shotgun (WGS) entry which is preliminary data.</text>
</comment>
<accession>A0A8J3UJR4</accession>
<evidence type="ECO:0000256" key="3">
    <source>
        <dbReference type="ARBA" id="ARBA00011983"/>
    </source>
</evidence>
<evidence type="ECO:0000256" key="8">
    <source>
        <dbReference type="ARBA" id="ARBA00023098"/>
    </source>
</evidence>
<keyword evidence="4" id="KW-0444">Lipid biosynthesis</keyword>
<sequence>MTARLIQPSGRGFLLFDSHPDGCARIVTDMAAKAQPVTRPNGERPVALIIGSSAGYGLAAAVAGISRYGVQGVGLCFERPPTGRRTATAGWYRTIATAKLAEEAGSDFAFLNGDAFADTTKDDVLDLIAKRFGGIDHLIYSVAAPRRTDPRTGVTHQSVIQPIGAEHVTKTLEFDKDGTPRLREIGVQPAGDEETADTVKVMGGEDWSLWIDALDARGLIRQGFTTVALSYIGSHLTSAIYRAGTIGRAKLHLESTASALGDRLSAYDGRALTSVNGAAVTQASTAIPGIALYVSLLRGVLGEGMRSPLAQSVDLWDQLTGAAPLGVDEQGRIRLDRWELEEKVQASVTERWKTATPETIGDLADIDWFRDEVRRLYGFDVAGVHYSQPCEPDLPWPAA</sequence>
<dbReference type="Pfam" id="PF12242">
    <property type="entry name" value="Eno-Rase_NADH_b"/>
    <property type="match status" value="1"/>
</dbReference>
<keyword evidence="6" id="KW-0560">Oxidoreductase</keyword>
<organism evidence="14 15">
    <name type="scientific">Planotetraspora silvatica</name>
    <dbReference type="NCBI Taxonomy" id="234614"/>
    <lineage>
        <taxon>Bacteria</taxon>
        <taxon>Bacillati</taxon>
        <taxon>Actinomycetota</taxon>
        <taxon>Actinomycetes</taxon>
        <taxon>Streptosporangiales</taxon>
        <taxon>Streptosporangiaceae</taxon>
        <taxon>Planotetraspora</taxon>
    </lineage>
</organism>
<feature type="domain" description="Trans-2-enoyl-CoA reductase-like NAD(P)H binding" evidence="13">
    <location>
        <begin position="6"/>
        <end position="82"/>
    </location>
</feature>
<dbReference type="AlphaFoldDB" id="A0A8J3UJR4"/>
<keyword evidence="5" id="KW-0276">Fatty acid metabolism</keyword>
<dbReference type="Proteomes" id="UP000644610">
    <property type="component" value="Unassembled WGS sequence"/>
</dbReference>
<proteinExistence type="predicted"/>
<evidence type="ECO:0000313" key="14">
    <source>
        <dbReference type="EMBL" id="GII45761.1"/>
    </source>
</evidence>
<dbReference type="GO" id="GO:0006633">
    <property type="term" value="P:fatty acid biosynthetic process"/>
    <property type="evidence" value="ECO:0007669"/>
    <property type="project" value="UniProtKB-KW"/>
</dbReference>
<dbReference type="PANTHER" id="PTHR37480">
    <property type="entry name" value="ENOYL-[ACYL-CARRIER-PROTEIN] REDUCTASE [NADH]"/>
    <property type="match status" value="1"/>
</dbReference>
<dbReference type="NCBIfam" id="NF010177">
    <property type="entry name" value="PRK13656.1"/>
    <property type="match status" value="1"/>
</dbReference>
<comment type="subunit">
    <text evidence="2">Monomer.</text>
</comment>
<dbReference type="RefSeq" id="WP_203973333.1">
    <property type="nucleotide sequence ID" value="NZ_BAAAKY010000032.1"/>
</dbReference>
<protein>
    <recommendedName>
        <fullName evidence="3">trans-2-enoyl-CoA reductase (NAD(+))</fullName>
        <ecNumber evidence="3">1.3.1.44</ecNumber>
    </recommendedName>
</protein>
<dbReference type="Pfam" id="PF12241">
    <property type="entry name" value="Enoyl_reductase"/>
    <property type="match status" value="1"/>
</dbReference>
<dbReference type="Gene3D" id="3.40.50.720">
    <property type="entry name" value="NAD(P)-binding Rossmann-like Domain"/>
    <property type="match status" value="1"/>
</dbReference>
<dbReference type="InterPro" id="IPR036291">
    <property type="entry name" value="NAD(P)-bd_dom_sf"/>
</dbReference>
<evidence type="ECO:0000259" key="11">
    <source>
        <dbReference type="Pfam" id="PF07055"/>
    </source>
</evidence>
<comment type="pathway">
    <text evidence="1">Lipid metabolism.</text>
</comment>
<reference evidence="14" key="1">
    <citation type="submission" date="2021-01" db="EMBL/GenBank/DDBJ databases">
        <title>Whole genome shotgun sequence of Planotetraspora silvatica NBRC 100141.</title>
        <authorList>
            <person name="Komaki H."/>
            <person name="Tamura T."/>
        </authorList>
    </citation>
    <scope>NUCLEOTIDE SEQUENCE</scope>
    <source>
        <strain evidence="14">NBRC 100141</strain>
    </source>
</reference>
<dbReference type="EMBL" id="BOOQ01000012">
    <property type="protein sequence ID" value="GII45761.1"/>
    <property type="molecule type" value="Genomic_DNA"/>
</dbReference>
<evidence type="ECO:0000256" key="9">
    <source>
        <dbReference type="ARBA" id="ARBA00023160"/>
    </source>
</evidence>
<keyword evidence="7" id="KW-0520">NAD</keyword>
<dbReference type="GO" id="GO:0051287">
    <property type="term" value="F:NAD binding"/>
    <property type="evidence" value="ECO:0007669"/>
    <property type="project" value="TreeGrafter"/>
</dbReference>
<dbReference type="InterPro" id="IPR024906">
    <property type="entry name" value="Eno_Rdtase_FAD-bd_dom"/>
</dbReference>
<gene>
    <name evidence="14" type="primary">fabV</name>
    <name evidence="14" type="ORF">Psi02_21850</name>
</gene>
<evidence type="ECO:0000256" key="4">
    <source>
        <dbReference type="ARBA" id="ARBA00022516"/>
    </source>
</evidence>
<keyword evidence="8" id="KW-0443">Lipid metabolism</keyword>
<feature type="domain" description="Trans-2-enoyl-CoA reductase catalytic" evidence="12">
    <location>
        <begin position="85"/>
        <end position="318"/>
    </location>
</feature>
<evidence type="ECO:0000313" key="15">
    <source>
        <dbReference type="Proteomes" id="UP000644610"/>
    </source>
</evidence>
<keyword evidence="15" id="KW-1185">Reference proteome</keyword>
<dbReference type="GO" id="GO:0050343">
    <property type="term" value="F:trans-2-enoyl-CoA reductase (NADH) activity"/>
    <property type="evidence" value="ECO:0007669"/>
    <property type="project" value="UniProtKB-EC"/>
</dbReference>
<keyword evidence="9" id="KW-0275">Fatty acid biosynthesis</keyword>
<dbReference type="SUPFAM" id="SSF51735">
    <property type="entry name" value="NAD(P)-binding Rossmann-fold domains"/>
    <property type="match status" value="1"/>
</dbReference>
<evidence type="ECO:0000256" key="7">
    <source>
        <dbReference type="ARBA" id="ARBA00023027"/>
    </source>
</evidence>
<evidence type="ECO:0000256" key="2">
    <source>
        <dbReference type="ARBA" id="ARBA00011245"/>
    </source>
</evidence>
<evidence type="ECO:0000259" key="13">
    <source>
        <dbReference type="Pfam" id="PF12242"/>
    </source>
</evidence>
<dbReference type="Pfam" id="PF07055">
    <property type="entry name" value="Eno-Rase_FAD_bd"/>
    <property type="match status" value="1"/>
</dbReference>
<evidence type="ECO:0000259" key="12">
    <source>
        <dbReference type="Pfam" id="PF12241"/>
    </source>
</evidence>
<evidence type="ECO:0000256" key="1">
    <source>
        <dbReference type="ARBA" id="ARBA00005189"/>
    </source>
</evidence>
<dbReference type="GO" id="GO:0004318">
    <property type="term" value="F:enoyl-[acyl-carrier-protein] reductase (NADH) activity"/>
    <property type="evidence" value="ECO:0007669"/>
    <property type="project" value="TreeGrafter"/>
</dbReference>
<evidence type="ECO:0000256" key="10">
    <source>
        <dbReference type="ARBA" id="ARBA00048302"/>
    </source>
</evidence>
<dbReference type="InterPro" id="IPR050048">
    <property type="entry name" value="FabV-like_NADH_b"/>
</dbReference>
<dbReference type="PANTHER" id="PTHR37480:SF1">
    <property type="entry name" value="ENOYL-[ACYL-CARRIER-PROTEIN] REDUCTASE [NADH]"/>
    <property type="match status" value="1"/>
</dbReference>
<name>A0A8J3UJR4_9ACTN</name>
<evidence type="ECO:0000256" key="5">
    <source>
        <dbReference type="ARBA" id="ARBA00022832"/>
    </source>
</evidence>
<dbReference type="InterPro" id="IPR024910">
    <property type="entry name" value="Enoyl-CoA_Rdtase_cat_dom"/>
</dbReference>
<comment type="catalytic activity">
    <reaction evidence="10">
        <text>a 2,3-saturated acyl-CoA + NAD(+) = a (2E)-enoyl-CoA + NADH + H(+)</text>
        <dbReference type="Rhea" id="RHEA:18177"/>
        <dbReference type="ChEBI" id="CHEBI:15378"/>
        <dbReference type="ChEBI" id="CHEBI:57540"/>
        <dbReference type="ChEBI" id="CHEBI:57945"/>
        <dbReference type="ChEBI" id="CHEBI:58856"/>
        <dbReference type="ChEBI" id="CHEBI:65111"/>
        <dbReference type="EC" id="1.3.1.44"/>
    </reaction>
</comment>
<feature type="domain" description="Enoyl reductase FAD binding" evidence="11">
    <location>
        <begin position="327"/>
        <end position="388"/>
    </location>
</feature>
<dbReference type="EC" id="1.3.1.44" evidence="3"/>
<dbReference type="InterPro" id="IPR010758">
    <property type="entry name" value="Trans-2-enoyl-CoA_reductase"/>
</dbReference>